<protein>
    <submittedName>
        <fullName evidence="1">Uncharacterized protein</fullName>
    </submittedName>
</protein>
<proteinExistence type="predicted"/>
<organism evidence="1">
    <name type="scientific">Arundo donax</name>
    <name type="common">Giant reed</name>
    <name type="synonym">Donax arundinaceus</name>
    <dbReference type="NCBI Taxonomy" id="35708"/>
    <lineage>
        <taxon>Eukaryota</taxon>
        <taxon>Viridiplantae</taxon>
        <taxon>Streptophyta</taxon>
        <taxon>Embryophyta</taxon>
        <taxon>Tracheophyta</taxon>
        <taxon>Spermatophyta</taxon>
        <taxon>Magnoliopsida</taxon>
        <taxon>Liliopsida</taxon>
        <taxon>Poales</taxon>
        <taxon>Poaceae</taxon>
        <taxon>PACMAD clade</taxon>
        <taxon>Arundinoideae</taxon>
        <taxon>Arundineae</taxon>
        <taxon>Arundo</taxon>
    </lineage>
</organism>
<reference evidence="1" key="2">
    <citation type="journal article" date="2015" name="Data Brief">
        <title>Shoot transcriptome of the giant reed, Arundo donax.</title>
        <authorList>
            <person name="Barrero R.A."/>
            <person name="Guerrero F.D."/>
            <person name="Moolhuijzen P."/>
            <person name="Goolsby J.A."/>
            <person name="Tidwell J."/>
            <person name="Bellgard S.E."/>
            <person name="Bellgard M.I."/>
        </authorList>
    </citation>
    <scope>NUCLEOTIDE SEQUENCE</scope>
    <source>
        <tissue evidence="1">Shoot tissue taken approximately 20 cm above the soil surface</tissue>
    </source>
</reference>
<evidence type="ECO:0000313" key="1">
    <source>
        <dbReference type="EMBL" id="JAD74811.1"/>
    </source>
</evidence>
<sequence length="60" mass="7246">MFLWKLQCKKMAQSGNLLLKLKREMMNYSRKLAIVNTGSTYFKTQSRSFKWMQYQGYLLL</sequence>
<dbReference type="EMBL" id="GBRH01223084">
    <property type="protein sequence ID" value="JAD74811.1"/>
    <property type="molecule type" value="Transcribed_RNA"/>
</dbReference>
<name>A0A0A9CGU1_ARUDO</name>
<reference evidence="1" key="1">
    <citation type="submission" date="2014-09" db="EMBL/GenBank/DDBJ databases">
        <authorList>
            <person name="Magalhaes I.L.F."/>
            <person name="Oliveira U."/>
            <person name="Santos F.R."/>
            <person name="Vidigal T.H.D.A."/>
            <person name="Brescovit A.D."/>
            <person name="Santos A.J."/>
        </authorList>
    </citation>
    <scope>NUCLEOTIDE SEQUENCE</scope>
    <source>
        <tissue evidence="1">Shoot tissue taken approximately 20 cm above the soil surface</tissue>
    </source>
</reference>
<dbReference type="AlphaFoldDB" id="A0A0A9CGU1"/>
<accession>A0A0A9CGU1</accession>